<feature type="transmembrane region" description="Helical" evidence="6">
    <location>
        <begin position="201"/>
        <end position="225"/>
    </location>
</feature>
<keyword evidence="5 6" id="KW-0472">Membrane</keyword>
<reference evidence="7" key="1">
    <citation type="journal article" date="2021" name="Nat. Commun.">
        <title>Genetic determinants of endophytism in the Arabidopsis root mycobiome.</title>
        <authorList>
            <person name="Mesny F."/>
            <person name="Miyauchi S."/>
            <person name="Thiergart T."/>
            <person name="Pickel B."/>
            <person name="Atanasova L."/>
            <person name="Karlsson M."/>
            <person name="Huettel B."/>
            <person name="Barry K.W."/>
            <person name="Haridas S."/>
            <person name="Chen C."/>
            <person name="Bauer D."/>
            <person name="Andreopoulos W."/>
            <person name="Pangilinan J."/>
            <person name="LaButti K."/>
            <person name="Riley R."/>
            <person name="Lipzen A."/>
            <person name="Clum A."/>
            <person name="Drula E."/>
            <person name="Henrissat B."/>
            <person name="Kohler A."/>
            <person name="Grigoriev I.V."/>
            <person name="Martin F.M."/>
            <person name="Hacquard S."/>
        </authorList>
    </citation>
    <scope>NUCLEOTIDE SEQUENCE</scope>
    <source>
        <strain evidence="7">MPI-CAGE-CH-0235</strain>
    </source>
</reference>
<dbReference type="EMBL" id="JAGPNK010000040">
    <property type="protein sequence ID" value="KAH7303091.1"/>
    <property type="molecule type" value="Genomic_DNA"/>
</dbReference>
<dbReference type="AlphaFoldDB" id="A0A8K0WJ62"/>
<comment type="caution">
    <text evidence="7">The sequence shown here is derived from an EMBL/GenBank/DDBJ whole genome shotgun (WGS) entry which is preliminary data.</text>
</comment>
<gene>
    <name evidence="7" type="ORF">B0I35DRAFT_472413</name>
</gene>
<keyword evidence="4 6" id="KW-1133">Transmembrane helix</keyword>
<accession>A0A8K0WJ62</accession>
<dbReference type="PANTHER" id="PTHR43791">
    <property type="entry name" value="PERMEASE-RELATED"/>
    <property type="match status" value="1"/>
</dbReference>
<dbReference type="Gene3D" id="1.20.1250.20">
    <property type="entry name" value="MFS general substrate transporter like domains"/>
    <property type="match status" value="1"/>
</dbReference>
<evidence type="ECO:0000256" key="1">
    <source>
        <dbReference type="ARBA" id="ARBA00004141"/>
    </source>
</evidence>
<evidence type="ECO:0000313" key="8">
    <source>
        <dbReference type="Proteomes" id="UP000813444"/>
    </source>
</evidence>
<feature type="transmembrane region" description="Helical" evidence="6">
    <location>
        <begin position="12"/>
        <end position="30"/>
    </location>
</feature>
<feature type="transmembrane region" description="Helical" evidence="6">
    <location>
        <begin position="42"/>
        <end position="62"/>
    </location>
</feature>
<keyword evidence="3 6" id="KW-0812">Transmembrane</keyword>
<dbReference type="InterPro" id="IPR011701">
    <property type="entry name" value="MFS"/>
</dbReference>
<dbReference type="OrthoDB" id="6730379at2759"/>
<keyword evidence="8" id="KW-1185">Reference proteome</keyword>
<comment type="subcellular location">
    <subcellularLocation>
        <location evidence="1">Membrane</location>
        <topology evidence="1">Multi-pass membrane protein</topology>
    </subcellularLocation>
</comment>
<sequence>MIGSDYSWASSIYYFGYLVFPSLGAPSSCFPLPGGLLATRFFLGLAEATIAPELALMLSVWYKRSGQPIRHNVWFMGNVIAGFFAPLLSYGISFPTWRILFILFGGITILWGSALFFLLDEPATARFLTPANREKAMIRVSENKMASKDHSFKLPQLIEGLTDPKPWLLFLIMLSSTLLNGRASFQAFIVQGMGFNKVNSYLVQVISAAFQALFVFTATVGSSYIKNSRTYFMVFLYAISVAGAVMVRQIEQQRLWARFLGYCLCIAFSGNFPMIFAMSTANFAGYTKKATVNAALFVAYCAANVSSPQLFSASEAPTCSVVFTGILRAYLIWENRKRDQQFGTRSSEEEINVELLVSDKTEMEIPEFRFVF</sequence>
<keyword evidence="2" id="KW-0813">Transport</keyword>
<evidence type="ECO:0000256" key="4">
    <source>
        <dbReference type="ARBA" id="ARBA00022989"/>
    </source>
</evidence>
<dbReference type="InterPro" id="IPR036259">
    <property type="entry name" value="MFS_trans_sf"/>
</dbReference>
<feature type="transmembrane region" description="Helical" evidence="6">
    <location>
        <begin position="74"/>
        <end position="92"/>
    </location>
</feature>
<evidence type="ECO:0000256" key="2">
    <source>
        <dbReference type="ARBA" id="ARBA00022448"/>
    </source>
</evidence>
<evidence type="ECO:0000313" key="7">
    <source>
        <dbReference type="EMBL" id="KAH7303091.1"/>
    </source>
</evidence>
<organism evidence="7 8">
    <name type="scientific">Stachybotrys elegans</name>
    <dbReference type="NCBI Taxonomy" id="80388"/>
    <lineage>
        <taxon>Eukaryota</taxon>
        <taxon>Fungi</taxon>
        <taxon>Dikarya</taxon>
        <taxon>Ascomycota</taxon>
        <taxon>Pezizomycotina</taxon>
        <taxon>Sordariomycetes</taxon>
        <taxon>Hypocreomycetidae</taxon>
        <taxon>Hypocreales</taxon>
        <taxon>Stachybotryaceae</taxon>
        <taxon>Stachybotrys</taxon>
    </lineage>
</organism>
<name>A0A8K0WJ62_9HYPO</name>
<dbReference type="GO" id="GO:0016020">
    <property type="term" value="C:membrane"/>
    <property type="evidence" value="ECO:0007669"/>
    <property type="project" value="UniProtKB-SubCell"/>
</dbReference>
<dbReference type="PANTHER" id="PTHR43791:SF103">
    <property type="entry name" value="MAJOR FACILITATOR SUPERFAMILY (MFS) PROFILE DOMAIN-CONTAINING PROTEIN-RELATED"/>
    <property type="match status" value="1"/>
</dbReference>
<evidence type="ECO:0000256" key="3">
    <source>
        <dbReference type="ARBA" id="ARBA00022692"/>
    </source>
</evidence>
<dbReference type="Pfam" id="PF07690">
    <property type="entry name" value="MFS_1"/>
    <property type="match status" value="1"/>
</dbReference>
<dbReference type="Proteomes" id="UP000813444">
    <property type="component" value="Unassembled WGS sequence"/>
</dbReference>
<evidence type="ECO:0000256" key="5">
    <source>
        <dbReference type="ARBA" id="ARBA00023136"/>
    </source>
</evidence>
<protein>
    <submittedName>
        <fullName evidence="7">Major facilitator superfamily domain-containing protein</fullName>
    </submittedName>
</protein>
<dbReference type="SUPFAM" id="SSF103473">
    <property type="entry name" value="MFS general substrate transporter"/>
    <property type="match status" value="1"/>
</dbReference>
<dbReference type="GO" id="GO:0022857">
    <property type="term" value="F:transmembrane transporter activity"/>
    <property type="evidence" value="ECO:0007669"/>
    <property type="project" value="InterPro"/>
</dbReference>
<feature type="transmembrane region" description="Helical" evidence="6">
    <location>
        <begin position="259"/>
        <end position="278"/>
    </location>
</feature>
<proteinExistence type="predicted"/>
<evidence type="ECO:0000256" key="6">
    <source>
        <dbReference type="SAM" id="Phobius"/>
    </source>
</evidence>
<feature type="transmembrane region" description="Helical" evidence="6">
    <location>
        <begin position="231"/>
        <end position="247"/>
    </location>
</feature>
<feature type="transmembrane region" description="Helical" evidence="6">
    <location>
        <begin position="99"/>
        <end position="119"/>
    </location>
</feature>